<name>A0A3N6QRT5_9CYAN</name>
<proteinExistence type="predicted"/>
<keyword evidence="1" id="KW-0812">Transmembrane</keyword>
<dbReference type="PANTHER" id="PTHR34127:SF1">
    <property type="entry name" value="OS04G0405600 PROTEIN"/>
    <property type="match status" value="1"/>
</dbReference>
<dbReference type="PANTHER" id="PTHR34127">
    <property type="entry name" value="OS04G0405600 PROTEIN"/>
    <property type="match status" value="1"/>
</dbReference>
<reference evidence="2 3" key="1">
    <citation type="journal article" date="2018" name="ACS Chem. Biol.">
        <title>Ketoreductase domain dysfunction expands chemodiversity: malyngamide biosynthesis in the cyanobacterium Okeania hirsuta.</title>
        <authorList>
            <person name="Moss N.A."/>
            <person name="Leao T."/>
            <person name="Rankin M."/>
            <person name="McCullough T.M."/>
            <person name="Qu P."/>
            <person name="Korobeynikov A."/>
            <person name="Smith J.L."/>
            <person name="Gerwick L."/>
            <person name="Gerwick W.H."/>
        </authorList>
    </citation>
    <scope>NUCLEOTIDE SEQUENCE [LARGE SCALE GENOMIC DNA]</scope>
    <source>
        <strain evidence="2 3">PAB10Feb10-1</strain>
    </source>
</reference>
<evidence type="ECO:0000313" key="3">
    <source>
        <dbReference type="Proteomes" id="UP000269154"/>
    </source>
</evidence>
<dbReference type="Proteomes" id="UP000269154">
    <property type="component" value="Unassembled WGS sequence"/>
</dbReference>
<keyword evidence="1" id="KW-1133">Transmembrane helix</keyword>
<dbReference type="OrthoDB" id="479210at2"/>
<feature type="transmembrane region" description="Helical" evidence="1">
    <location>
        <begin position="22"/>
        <end position="42"/>
    </location>
</feature>
<dbReference type="RefSeq" id="WP_124146221.1">
    <property type="nucleotide sequence ID" value="NZ_CAWOKI010000144.1"/>
</dbReference>
<evidence type="ECO:0000313" key="2">
    <source>
        <dbReference type="EMBL" id="RQH57549.1"/>
    </source>
</evidence>
<dbReference type="InterPro" id="IPR029058">
    <property type="entry name" value="AB_hydrolase_fold"/>
</dbReference>
<keyword evidence="1" id="KW-0472">Membrane</keyword>
<organism evidence="2 3">
    <name type="scientific">Okeania hirsuta</name>
    <dbReference type="NCBI Taxonomy" id="1458930"/>
    <lineage>
        <taxon>Bacteria</taxon>
        <taxon>Bacillati</taxon>
        <taxon>Cyanobacteriota</taxon>
        <taxon>Cyanophyceae</taxon>
        <taxon>Oscillatoriophycideae</taxon>
        <taxon>Oscillatoriales</taxon>
        <taxon>Microcoleaceae</taxon>
        <taxon>Okeania</taxon>
    </lineage>
</organism>
<comment type="caution">
    <text evidence="2">The sequence shown here is derived from an EMBL/GenBank/DDBJ whole genome shotgun (WGS) entry which is preliminary data.</text>
</comment>
<accession>A0A3N6QRT5</accession>
<protein>
    <submittedName>
        <fullName evidence="2">DUF1350 domain-containing protein</fullName>
    </submittedName>
</protein>
<dbReference type="SUPFAM" id="SSF53474">
    <property type="entry name" value="alpha/beta-Hydrolases"/>
    <property type="match status" value="1"/>
</dbReference>
<gene>
    <name evidence="2" type="ORF">D5R40_00820</name>
</gene>
<sequence>MNLKFTPLSFSWVALHPQPRGIIQFIGGAFFGSFPTIFYRYFLSQMYAKGYSIIALPFRFSFQHWPIAISLLKEQSILAKAMPELAEKLGYKNNIYTDKSKYFWVGHSLGCKYIVLLEFLSENGWQDKLRKYADAREVEKVERIFHQIHPSITTILNQHSLLIAPDISDTNSAIPVPALAKLIDRIGLGAKPNRKQSQSLIKHSDLFQLISMISFSKDTVAGSITDREKSKEIQDKSDVLWLINTLKNRGLLHQEIQGKHLEPVGIKVGNYIVDLNPLDKFIQPIERRYLEQVALHLLDNNR</sequence>
<keyword evidence="3" id="KW-1185">Reference proteome</keyword>
<dbReference type="AlphaFoldDB" id="A0A3N6QRT5"/>
<evidence type="ECO:0000256" key="1">
    <source>
        <dbReference type="SAM" id="Phobius"/>
    </source>
</evidence>
<dbReference type="EMBL" id="RCBY01000002">
    <property type="protein sequence ID" value="RQH57549.1"/>
    <property type="molecule type" value="Genomic_DNA"/>
</dbReference>
<dbReference type="InterPro" id="IPR010765">
    <property type="entry name" value="DUF1350"/>
</dbReference>
<dbReference type="Pfam" id="PF07082">
    <property type="entry name" value="DUF1350"/>
    <property type="match status" value="1"/>
</dbReference>